<comment type="caution">
    <text evidence="2">The sequence shown here is derived from an EMBL/GenBank/DDBJ whole genome shotgun (WGS) entry which is preliminary data.</text>
</comment>
<gene>
    <name evidence="2" type="ORF">WICPIJ_009001</name>
</gene>
<reference evidence="2" key="1">
    <citation type="journal article" date="2021" name="Open Biol.">
        <title>Shared evolutionary footprints suggest mitochondrial oxidative damage underlies multiple complex I losses in fungi.</title>
        <authorList>
            <person name="Schikora-Tamarit M.A."/>
            <person name="Marcet-Houben M."/>
            <person name="Nosek J."/>
            <person name="Gabaldon T."/>
        </authorList>
    </citation>
    <scope>NUCLEOTIDE SEQUENCE</scope>
    <source>
        <strain evidence="2">CBS2887</strain>
    </source>
</reference>
<organism evidence="2 3">
    <name type="scientific">Wickerhamomyces pijperi</name>
    <name type="common">Yeast</name>
    <name type="synonym">Pichia pijperi</name>
    <dbReference type="NCBI Taxonomy" id="599730"/>
    <lineage>
        <taxon>Eukaryota</taxon>
        <taxon>Fungi</taxon>
        <taxon>Dikarya</taxon>
        <taxon>Ascomycota</taxon>
        <taxon>Saccharomycotina</taxon>
        <taxon>Saccharomycetes</taxon>
        <taxon>Phaffomycetales</taxon>
        <taxon>Wickerhamomycetaceae</taxon>
        <taxon>Wickerhamomyces</taxon>
    </lineage>
</organism>
<name>A0A9P8TG94_WICPI</name>
<dbReference type="EMBL" id="JAEUBG010005169">
    <property type="protein sequence ID" value="KAH3677286.1"/>
    <property type="molecule type" value="Genomic_DNA"/>
</dbReference>
<reference evidence="2" key="2">
    <citation type="submission" date="2021-01" db="EMBL/GenBank/DDBJ databases">
        <authorList>
            <person name="Schikora-Tamarit M.A."/>
        </authorList>
    </citation>
    <scope>NUCLEOTIDE SEQUENCE</scope>
    <source>
        <strain evidence="2">CBS2887</strain>
    </source>
</reference>
<accession>A0A9P8TG94</accession>
<protein>
    <submittedName>
        <fullName evidence="2">Uncharacterized protein</fullName>
    </submittedName>
</protein>
<evidence type="ECO:0000313" key="3">
    <source>
        <dbReference type="Proteomes" id="UP000774326"/>
    </source>
</evidence>
<dbReference type="InterPro" id="IPR004354">
    <property type="entry name" value="Meiotic_Rec114"/>
</dbReference>
<evidence type="ECO:0000313" key="2">
    <source>
        <dbReference type="EMBL" id="KAH3677286.1"/>
    </source>
</evidence>
<dbReference type="GO" id="GO:0007131">
    <property type="term" value="P:reciprocal meiotic recombination"/>
    <property type="evidence" value="ECO:0007669"/>
    <property type="project" value="InterPro"/>
</dbReference>
<dbReference type="Proteomes" id="UP000774326">
    <property type="component" value="Unassembled WGS sequence"/>
</dbReference>
<feature type="region of interest" description="Disordered" evidence="1">
    <location>
        <begin position="241"/>
        <end position="275"/>
    </location>
</feature>
<keyword evidence="3" id="KW-1185">Reference proteome</keyword>
<evidence type="ECO:0000256" key="1">
    <source>
        <dbReference type="SAM" id="MobiDB-lite"/>
    </source>
</evidence>
<sequence>MSTFNVRKYSYLNNESPEWQHFHTRNDIALSLIRLNNEDILLKLIWVKHNTVLEDLLILHRNQNVSIFAKFPSIGFKSQEKRFQITIYALQEFELILEAFKNLGVYVKIQLNHNQATNHNYLNNDQPSLLVTNSTHSFDYAEQSQTYENPAPSYAINTNMRAHNSMMSPSSYETGQVIRSATRTSFRTKIPTYSNSLKSSRYPYTTTTPPMIHTQQAVLQNHSHPSLVNAANMGSTSFRDELSLSQQHRAHSQRLSQSGNNTPHSQIGQLQEPTPNNSIASINLLPAVLSQITRRPTIIERELGDFTEREILEMLKIRLTDPEFIVFLEKVETAIGVLEDEVL</sequence>
<dbReference type="AlphaFoldDB" id="A0A9P8TG94"/>
<proteinExistence type="predicted"/>
<dbReference type="Pfam" id="PF03525">
    <property type="entry name" value="Meiotic_rec114"/>
    <property type="match status" value="1"/>
</dbReference>
<dbReference type="OrthoDB" id="3981299at2759"/>